<comment type="caution">
    <text evidence="1">The sequence shown here is derived from an EMBL/GenBank/DDBJ whole genome shotgun (WGS) entry which is preliminary data.</text>
</comment>
<evidence type="ECO:0000313" key="1">
    <source>
        <dbReference type="EMBL" id="GFT41714.1"/>
    </source>
</evidence>
<sequence length="115" mass="13607">MITLGSGKITSDRSVLSEHSRSDRRDIRTEFSAWNHVVWYWQQWIREGRFDHLRGSDYSFNANEREDRAIAKVALSTPTILLVSIRHQLPLNIRCFQGKPFRYDWLLLYSGDDVH</sequence>
<organism evidence="1 2">
    <name type="scientific">Nephila pilipes</name>
    <name type="common">Giant wood spider</name>
    <name type="synonym">Nephila maculata</name>
    <dbReference type="NCBI Taxonomy" id="299642"/>
    <lineage>
        <taxon>Eukaryota</taxon>
        <taxon>Metazoa</taxon>
        <taxon>Ecdysozoa</taxon>
        <taxon>Arthropoda</taxon>
        <taxon>Chelicerata</taxon>
        <taxon>Arachnida</taxon>
        <taxon>Araneae</taxon>
        <taxon>Araneomorphae</taxon>
        <taxon>Entelegynae</taxon>
        <taxon>Araneoidea</taxon>
        <taxon>Nephilidae</taxon>
        <taxon>Nephila</taxon>
    </lineage>
</organism>
<gene>
    <name evidence="1" type="ORF">NPIL_692141</name>
</gene>
<dbReference type="EMBL" id="BMAW01110146">
    <property type="protein sequence ID" value="GFT41714.1"/>
    <property type="molecule type" value="Genomic_DNA"/>
</dbReference>
<accession>A0A8X6TT84</accession>
<keyword evidence="2" id="KW-1185">Reference proteome</keyword>
<evidence type="ECO:0000313" key="2">
    <source>
        <dbReference type="Proteomes" id="UP000887013"/>
    </source>
</evidence>
<dbReference type="Proteomes" id="UP000887013">
    <property type="component" value="Unassembled WGS sequence"/>
</dbReference>
<dbReference type="AlphaFoldDB" id="A0A8X6TT84"/>
<name>A0A8X6TT84_NEPPI</name>
<reference evidence="1" key="1">
    <citation type="submission" date="2020-08" db="EMBL/GenBank/DDBJ databases">
        <title>Multicomponent nature underlies the extraordinary mechanical properties of spider dragline silk.</title>
        <authorList>
            <person name="Kono N."/>
            <person name="Nakamura H."/>
            <person name="Mori M."/>
            <person name="Yoshida Y."/>
            <person name="Ohtoshi R."/>
            <person name="Malay A.D."/>
            <person name="Moran D.A.P."/>
            <person name="Tomita M."/>
            <person name="Numata K."/>
            <person name="Arakawa K."/>
        </authorList>
    </citation>
    <scope>NUCLEOTIDE SEQUENCE</scope>
</reference>
<proteinExistence type="predicted"/>
<protein>
    <submittedName>
        <fullName evidence="1">Uncharacterized protein</fullName>
    </submittedName>
</protein>